<name>A0A453IB22_AEGTS</name>
<keyword evidence="2" id="KW-1185">Reference proteome</keyword>
<dbReference type="Proteomes" id="UP000015105">
    <property type="component" value="Chromosome 4D"/>
</dbReference>
<dbReference type="Gramene" id="AET4Gv20505600.4">
    <property type="protein sequence ID" value="AET4Gv20505600.4"/>
    <property type="gene ID" value="AET4Gv20505600"/>
</dbReference>
<evidence type="ECO:0000313" key="2">
    <source>
        <dbReference type="Proteomes" id="UP000015105"/>
    </source>
</evidence>
<dbReference type="AlphaFoldDB" id="A0A453IB22"/>
<reference evidence="1" key="3">
    <citation type="journal article" date="2017" name="Nature">
        <title>Genome sequence of the progenitor of the wheat D genome Aegilops tauschii.</title>
        <authorList>
            <person name="Luo M.C."/>
            <person name="Gu Y.Q."/>
            <person name="Puiu D."/>
            <person name="Wang H."/>
            <person name="Twardziok S.O."/>
            <person name="Deal K.R."/>
            <person name="Huo N."/>
            <person name="Zhu T."/>
            <person name="Wang L."/>
            <person name="Wang Y."/>
            <person name="McGuire P.E."/>
            <person name="Liu S."/>
            <person name="Long H."/>
            <person name="Ramasamy R.K."/>
            <person name="Rodriguez J.C."/>
            <person name="Van S.L."/>
            <person name="Yuan L."/>
            <person name="Wang Z."/>
            <person name="Xia Z."/>
            <person name="Xiao L."/>
            <person name="Anderson O.D."/>
            <person name="Ouyang S."/>
            <person name="Liang Y."/>
            <person name="Zimin A.V."/>
            <person name="Pertea G."/>
            <person name="Qi P."/>
            <person name="Bennetzen J.L."/>
            <person name="Dai X."/>
            <person name="Dawson M.W."/>
            <person name="Muller H.G."/>
            <person name="Kugler K."/>
            <person name="Rivarola-Duarte L."/>
            <person name="Spannagl M."/>
            <person name="Mayer K.F.X."/>
            <person name="Lu F.H."/>
            <person name="Bevan M.W."/>
            <person name="Leroy P."/>
            <person name="Li P."/>
            <person name="You F.M."/>
            <person name="Sun Q."/>
            <person name="Liu Z."/>
            <person name="Lyons E."/>
            <person name="Wicker T."/>
            <person name="Salzberg S.L."/>
            <person name="Devos K.M."/>
            <person name="Dvorak J."/>
        </authorList>
    </citation>
    <scope>NUCLEOTIDE SEQUENCE [LARGE SCALE GENOMIC DNA]</scope>
    <source>
        <strain evidence="1">cv. AL8/78</strain>
    </source>
</reference>
<organism evidence="1 2">
    <name type="scientific">Aegilops tauschii subsp. strangulata</name>
    <name type="common">Goatgrass</name>
    <dbReference type="NCBI Taxonomy" id="200361"/>
    <lineage>
        <taxon>Eukaryota</taxon>
        <taxon>Viridiplantae</taxon>
        <taxon>Streptophyta</taxon>
        <taxon>Embryophyta</taxon>
        <taxon>Tracheophyta</taxon>
        <taxon>Spermatophyta</taxon>
        <taxon>Magnoliopsida</taxon>
        <taxon>Liliopsida</taxon>
        <taxon>Poales</taxon>
        <taxon>Poaceae</taxon>
        <taxon>BOP clade</taxon>
        <taxon>Pooideae</taxon>
        <taxon>Triticodae</taxon>
        <taxon>Triticeae</taxon>
        <taxon>Triticinae</taxon>
        <taxon>Aegilops</taxon>
    </lineage>
</organism>
<evidence type="ECO:0000313" key="1">
    <source>
        <dbReference type="EnsemblPlants" id="AET4Gv20505600.4"/>
    </source>
</evidence>
<reference evidence="2" key="1">
    <citation type="journal article" date="2014" name="Science">
        <title>Ancient hybridizations among the ancestral genomes of bread wheat.</title>
        <authorList>
            <consortium name="International Wheat Genome Sequencing Consortium,"/>
            <person name="Marcussen T."/>
            <person name="Sandve S.R."/>
            <person name="Heier L."/>
            <person name="Spannagl M."/>
            <person name="Pfeifer M."/>
            <person name="Jakobsen K.S."/>
            <person name="Wulff B.B."/>
            <person name="Steuernagel B."/>
            <person name="Mayer K.F."/>
            <person name="Olsen O.A."/>
        </authorList>
    </citation>
    <scope>NUCLEOTIDE SEQUENCE [LARGE SCALE GENOMIC DNA]</scope>
    <source>
        <strain evidence="2">cv. AL8/78</strain>
    </source>
</reference>
<reference evidence="1" key="4">
    <citation type="submission" date="2019-03" db="UniProtKB">
        <authorList>
            <consortium name="EnsemblPlants"/>
        </authorList>
    </citation>
    <scope>IDENTIFICATION</scope>
</reference>
<dbReference type="EnsemblPlants" id="AET4Gv20505600.4">
    <property type="protein sequence ID" value="AET4Gv20505600.4"/>
    <property type="gene ID" value="AET4Gv20505600"/>
</dbReference>
<sequence length="49" mass="5128">MGSRMTVLVQISAAGVVFQLRLSLLRQLQDPNTRVNATSGIDGATAVGN</sequence>
<proteinExistence type="predicted"/>
<reference evidence="1" key="5">
    <citation type="journal article" date="2021" name="G3 (Bethesda)">
        <title>Aegilops tauschii genome assembly Aet v5.0 features greater sequence contiguity and improved annotation.</title>
        <authorList>
            <person name="Wang L."/>
            <person name="Zhu T."/>
            <person name="Rodriguez J.C."/>
            <person name="Deal K.R."/>
            <person name="Dubcovsky J."/>
            <person name="McGuire P.E."/>
            <person name="Lux T."/>
            <person name="Spannagl M."/>
            <person name="Mayer K.F.X."/>
            <person name="Baldrich P."/>
            <person name="Meyers B.C."/>
            <person name="Huo N."/>
            <person name="Gu Y.Q."/>
            <person name="Zhou H."/>
            <person name="Devos K.M."/>
            <person name="Bennetzen J.L."/>
            <person name="Unver T."/>
            <person name="Budak H."/>
            <person name="Gulick P.J."/>
            <person name="Galiba G."/>
            <person name="Kalapos B."/>
            <person name="Nelson D.R."/>
            <person name="Li P."/>
            <person name="You F.M."/>
            <person name="Luo M.C."/>
            <person name="Dvorak J."/>
        </authorList>
    </citation>
    <scope>NUCLEOTIDE SEQUENCE [LARGE SCALE GENOMIC DNA]</scope>
    <source>
        <strain evidence="1">cv. AL8/78</strain>
    </source>
</reference>
<protein>
    <submittedName>
        <fullName evidence="1">Uncharacterized protein</fullName>
    </submittedName>
</protein>
<accession>A0A453IB22</accession>
<reference evidence="2" key="2">
    <citation type="journal article" date="2017" name="Nat. Plants">
        <title>The Aegilops tauschii genome reveals multiple impacts of transposons.</title>
        <authorList>
            <person name="Zhao G."/>
            <person name="Zou C."/>
            <person name="Li K."/>
            <person name="Wang K."/>
            <person name="Li T."/>
            <person name="Gao L."/>
            <person name="Zhang X."/>
            <person name="Wang H."/>
            <person name="Yang Z."/>
            <person name="Liu X."/>
            <person name="Jiang W."/>
            <person name="Mao L."/>
            <person name="Kong X."/>
            <person name="Jiao Y."/>
            <person name="Jia J."/>
        </authorList>
    </citation>
    <scope>NUCLEOTIDE SEQUENCE [LARGE SCALE GENOMIC DNA]</scope>
    <source>
        <strain evidence="2">cv. AL8/78</strain>
    </source>
</reference>